<dbReference type="OrthoDB" id="5933722at2"/>
<dbReference type="PANTHER" id="PTHR30572">
    <property type="entry name" value="MEMBRANE COMPONENT OF TRANSPORTER-RELATED"/>
    <property type="match status" value="1"/>
</dbReference>
<dbReference type="InterPro" id="IPR050250">
    <property type="entry name" value="Macrolide_Exporter_MacB"/>
</dbReference>
<dbReference type="PANTHER" id="PTHR30572:SF18">
    <property type="entry name" value="ABC-TYPE MACROLIDE FAMILY EXPORT SYSTEM PERMEASE COMPONENT 2"/>
    <property type="match status" value="1"/>
</dbReference>
<keyword evidence="3 6" id="KW-0812">Transmembrane</keyword>
<feature type="domain" description="MacB-like periplasmic core" evidence="8">
    <location>
        <begin position="446"/>
        <end position="619"/>
    </location>
</feature>
<feature type="domain" description="ABC3 transporter permease C-terminal" evidence="7">
    <location>
        <begin position="303"/>
        <end position="416"/>
    </location>
</feature>
<protein>
    <submittedName>
        <fullName evidence="9">Macrolide ABC transporter permease</fullName>
    </submittedName>
</protein>
<dbReference type="EMBL" id="CP011390">
    <property type="protein sequence ID" value="ANE53163.1"/>
    <property type="molecule type" value="Genomic_DNA"/>
</dbReference>
<evidence type="ECO:0000256" key="1">
    <source>
        <dbReference type="ARBA" id="ARBA00004651"/>
    </source>
</evidence>
<keyword evidence="10" id="KW-1185">Reference proteome</keyword>
<feature type="transmembrane region" description="Helical" evidence="6">
    <location>
        <begin position="439"/>
        <end position="459"/>
    </location>
</feature>
<dbReference type="Pfam" id="PF02687">
    <property type="entry name" value="FtsX"/>
    <property type="match status" value="2"/>
</dbReference>
<evidence type="ECO:0000256" key="4">
    <source>
        <dbReference type="ARBA" id="ARBA00022989"/>
    </source>
</evidence>
<dbReference type="Proteomes" id="UP000077177">
    <property type="component" value="Chromosome"/>
</dbReference>
<reference evidence="10" key="1">
    <citation type="submission" date="2015-01" db="EMBL/GenBank/DDBJ databases">
        <title>Flavisolibacter sp./LCS9/ whole genome sequencing.</title>
        <authorList>
            <person name="Kim M.K."/>
            <person name="Srinivasan S."/>
            <person name="Lee J.-J."/>
        </authorList>
    </citation>
    <scope>NUCLEOTIDE SEQUENCE [LARGE SCALE GENOMIC DNA]</scope>
    <source>
        <strain evidence="10">LCS9</strain>
    </source>
</reference>
<feature type="domain" description="MacB-like periplasmic core" evidence="8">
    <location>
        <begin position="20"/>
        <end position="251"/>
    </location>
</feature>
<gene>
    <name evidence="9" type="ORF">SY85_24510</name>
</gene>
<dbReference type="RefSeq" id="WP_066408953.1">
    <property type="nucleotide sequence ID" value="NZ_CP011390.1"/>
</dbReference>
<evidence type="ECO:0000256" key="6">
    <source>
        <dbReference type="SAM" id="Phobius"/>
    </source>
</evidence>
<feature type="transmembrane region" description="Helical" evidence="6">
    <location>
        <begin position="692"/>
        <end position="716"/>
    </location>
</feature>
<proteinExistence type="predicted"/>
<dbReference type="InterPro" id="IPR003838">
    <property type="entry name" value="ABC3_permease_C"/>
</dbReference>
<feature type="transmembrane region" description="Helical" evidence="6">
    <location>
        <begin position="21"/>
        <end position="42"/>
    </location>
</feature>
<dbReference type="STRING" id="1492898.SY85_24510"/>
<evidence type="ECO:0000256" key="5">
    <source>
        <dbReference type="ARBA" id="ARBA00023136"/>
    </source>
</evidence>
<feature type="transmembrane region" description="Helical" evidence="6">
    <location>
        <begin position="775"/>
        <end position="796"/>
    </location>
</feature>
<feature type="domain" description="ABC3 transporter permease C-terminal" evidence="7">
    <location>
        <begin position="696"/>
        <end position="806"/>
    </location>
</feature>
<feature type="transmembrane region" description="Helical" evidence="6">
    <location>
        <begin position="744"/>
        <end position="763"/>
    </location>
</feature>
<dbReference type="InterPro" id="IPR025857">
    <property type="entry name" value="MacB_PCD"/>
</dbReference>
<comment type="subcellular location">
    <subcellularLocation>
        <location evidence="1">Cell membrane</location>
        <topology evidence="1">Multi-pass membrane protein</topology>
    </subcellularLocation>
</comment>
<evidence type="ECO:0000256" key="3">
    <source>
        <dbReference type="ARBA" id="ARBA00022692"/>
    </source>
</evidence>
<accession>A0A172U2B7</accession>
<feature type="transmembrane region" description="Helical" evidence="6">
    <location>
        <begin position="298"/>
        <end position="317"/>
    </location>
</feature>
<feature type="transmembrane region" description="Helical" evidence="6">
    <location>
        <begin position="391"/>
        <end position="418"/>
    </location>
</feature>
<keyword evidence="5 6" id="KW-0472">Membrane</keyword>
<dbReference type="GO" id="GO:0005886">
    <property type="term" value="C:plasma membrane"/>
    <property type="evidence" value="ECO:0007669"/>
    <property type="project" value="UniProtKB-SubCell"/>
</dbReference>
<evidence type="ECO:0000313" key="9">
    <source>
        <dbReference type="EMBL" id="ANE53163.1"/>
    </source>
</evidence>
<keyword evidence="2" id="KW-1003">Cell membrane</keyword>
<evidence type="ECO:0000313" key="10">
    <source>
        <dbReference type="Proteomes" id="UP000077177"/>
    </source>
</evidence>
<dbReference type="GO" id="GO:0022857">
    <property type="term" value="F:transmembrane transporter activity"/>
    <property type="evidence" value="ECO:0007669"/>
    <property type="project" value="TreeGrafter"/>
</dbReference>
<dbReference type="KEGG" id="fla:SY85_24510"/>
<evidence type="ECO:0000259" key="8">
    <source>
        <dbReference type="Pfam" id="PF12704"/>
    </source>
</evidence>
<dbReference type="Pfam" id="PF12704">
    <property type="entry name" value="MacB_PCD"/>
    <property type="match status" value="2"/>
</dbReference>
<organism evidence="9 10">
    <name type="scientific">Flavisolibacter tropicus</name>
    <dbReference type="NCBI Taxonomy" id="1492898"/>
    <lineage>
        <taxon>Bacteria</taxon>
        <taxon>Pseudomonadati</taxon>
        <taxon>Bacteroidota</taxon>
        <taxon>Chitinophagia</taxon>
        <taxon>Chitinophagales</taxon>
        <taxon>Chitinophagaceae</taxon>
        <taxon>Flavisolibacter</taxon>
    </lineage>
</organism>
<evidence type="ECO:0000259" key="7">
    <source>
        <dbReference type="Pfam" id="PF02687"/>
    </source>
</evidence>
<sequence>MIKTYIRLAMRGLMKNRIFSFINIFGLAIGLTCCLLITLYIYHELSYDTHQKQRNRLYQVGTLAVIDGKAERYGTTPAPLAKAMQQEYPEVEKVARLMPALEDDKTLFQYTEGGTIKSFYEDKGYLADSSFFELFTYQFKEGNPTIALKDPNSIVISDDIAYKLFGNTLALNKIIHINSATNGSYDFKVTGVFVPATTPSHIDARFFMSMEGGDVAPWVSSLNDMVNNNLFYTYLLLKPGTDANKLQSKFDAFINKYARADLKASGRDRKQYLTAVQDIHLFANDKRNVSESGNLTSLYILASIALVTLLIACVNFMNLSTARSSKRAVEIGVRKVLGAEKTVLIKQFLWEAILLAVISFIFSLALTGALLPLFERVSGKQFAFSSSQYSLLVLGFLVVTILTGFIAGVYPAFYLSAFKPVKVLKGKLSNSLAAISLRKALVVFQFVISVALIVASVTISNQMHYLRNKDLGFEKDQQVVIPLRTTTAKSAYAALKNEVVASPAIAGAGASLYYPGIANVMDWLLYKQGTPPDQTKDIYINYVDDSYLHNLAIKPVAGRLFSKDFPADTSNRMIINEQAVKLFGFASAEDAIGKSLVMMWNGTESLFPIVGVVKDFHFKELRSEIQAYGFLLSRSQNYNYLIAHAKGGTIKPALAAISSAWKKVNPNEPFEYSFMDDDFQKNYFAEERLAAIIRYFTIVAIFISCLGLFGLTTFSVEQRTKEIGIRKVLGASIPGLVTLLSKDFLKLVVLSFFIASPIAWYFMNSWLQNFAYKTPFTIWMVVVSWGIALLIAFLTISIQAIKAALTNPVKNLRTE</sequence>
<feature type="transmembrane region" description="Helical" evidence="6">
    <location>
        <begin position="348"/>
        <end position="371"/>
    </location>
</feature>
<keyword evidence="4 6" id="KW-1133">Transmembrane helix</keyword>
<reference evidence="9 10" key="2">
    <citation type="journal article" date="2016" name="Int. J. Syst. Evol. Microbiol.">
        <title>Flavisolibacter tropicus sp. nov., isolated from tropical soil.</title>
        <authorList>
            <person name="Lee J.J."/>
            <person name="Kang M.S."/>
            <person name="Kim G.S."/>
            <person name="Lee C.S."/>
            <person name="Lim S."/>
            <person name="Lee J."/>
            <person name="Roh S.H."/>
            <person name="Kang H."/>
            <person name="Ha J.M."/>
            <person name="Bae S."/>
            <person name="Jung H.Y."/>
            <person name="Kim M.K."/>
        </authorList>
    </citation>
    <scope>NUCLEOTIDE SEQUENCE [LARGE SCALE GENOMIC DNA]</scope>
    <source>
        <strain evidence="9 10">LCS9</strain>
    </source>
</reference>
<dbReference type="PATRIC" id="fig|1492898.3.peg.5324"/>
<evidence type="ECO:0000256" key="2">
    <source>
        <dbReference type="ARBA" id="ARBA00022475"/>
    </source>
</evidence>
<dbReference type="AlphaFoldDB" id="A0A172U2B7"/>
<name>A0A172U2B7_9BACT</name>